<sequence>MATKKSQARRSSFCWVWLGSRFPSMARPSSADRSYQPVVTVMPSVPRTDARTWIEMSCCSGFGAKSFQFCSNSG</sequence>
<dbReference type="EMBL" id="JAGTPG010000002">
    <property type="protein sequence ID" value="MBR8642672.1"/>
    <property type="molecule type" value="Genomic_DNA"/>
</dbReference>
<dbReference type="AlphaFoldDB" id="A0A941FMA3"/>
<gene>
    <name evidence="1" type="ORF">KEF29_33550</name>
</gene>
<accession>A0A941FMA3</accession>
<organism evidence="1 2">
    <name type="scientific">Streptomyces tuirus</name>
    <dbReference type="NCBI Taxonomy" id="68278"/>
    <lineage>
        <taxon>Bacteria</taxon>
        <taxon>Bacillati</taxon>
        <taxon>Actinomycetota</taxon>
        <taxon>Actinomycetes</taxon>
        <taxon>Kitasatosporales</taxon>
        <taxon>Streptomycetaceae</taxon>
        <taxon>Streptomyces</taxon>
    </lineage>
</organism>
<name>A0A941FMA3_9ACTN</name>
<comment type="caution">
    <text evidence="1">The sequence shown here is derived from an EMBL/GenBank/DDBJ whole genome shotgun (WGS) entry which is preliminary data.</text>
</comment>
<protein>
    <submittedName>
        <fullName evidence="1">Uncharacterized protein</fullName>
    </submittedName>
</protein>
<evidence type="ECO:0000313" key="1">
    <source>
        <dbReference type="EMBL" id="MBR8642672.1"/>
    </source>
</evidence>
<reference evidence="1 2" key="1">
    <citation type="submission" date="2021-04" db="EMBL/GenBank/DDBJ databases">
        <title>Characterization of the biosynthetic gene cluster of new lipopeptides with antitumor activity in the genome of the marine Streptomyces PHM034.</title>
        <authorList>
            <person name="Ceniceros A."/>
            <person name="Canedo L."/>
            <person name="Mendez C."/>
            <person name="Olano C."/>
            <person name="Schleissner C."/>
            <person name="Cuevas C."/>
            <person name="De La Calle F."/>
            <person name="Salas J.A."/>
        </authorList>
    </citation>
    <scope>NUCLEOTIDE SEQUENCE [LARGE SCALE GENOMIC DNA]</scope>
    <source>
        <strain evidence="1 2">PHM034</strain>
    </source>
</reference>
<keyword evidence="2" id="KW-1185">Reference proteome</keyword>
<evidence type="ECO:0000313" key="2">
    <source>
        <dbReference type="Proteomes" id="UP000682308"/>
    </source>
</evidence>
<proteinExistence type="predicted"/>
<dbReference type="Proteomes" id="UP000682308">
    <property type="component" value="Unassembled WGS sequence"/>
</dbReference>